<evidence type="ECO:0000313" key="2">
    <source>
        <dbReference type="Proteomes" id="UP000799777"/>
    </source>
</evidence>
<organism evidence="1 2">
    <name type="scientific">Setomelanomma holmii</name>
    <dbReference type="NCBI Taxonomy" id="210430"/>
    <lineage>
        <taxon>Eukaryota</taxon>
        <taxon>Fungi</taxon>
        <taxon>Dikarya</taxon>
        <taxon>Ascomycota</taxon>
        <taxon>Pezizomycotina</taxon>
        <taxon>Dothideomycetes</taxon>
        <taxon>Pleosporomycetidae</taxon>
        <taxon>Pleosporales</taxon>
        <taxon>Pleosporineae</taxon>
        <taxon>Phaeosphaeriaceae</taxon>
        <taxon>Setomelanomma</taxon>
    </lineage>
</organism>
<keyword evidence="2" id="KW-1185">Reference proteome</keyword>
<comment type="caution">
    <text evidence="1">The sequence shown here is derived from an EMBL/GenBank/DDBJ whole genome shotgun (WGS) entry which is preliminary data.</text>
</comment>
<name>A0A9P4H1F3_9PLEO</name>
<evidence type="ECO:0000313" key="1">
    <source>
        <dbReference type="EMBL" id="KAF2026096.1"/>
    </source>
</evidence>
<dbReference type="AlphaFoldDB" id="A0A9P4H1F3"/>
<sequence length="222" mass="24997">MSQLESPLFCLPAELRLQIYGYPLPDMVTYSDHADLRKSCRLLTSEYERKAEKRIVRHMSTYIERYKHKDIPVGIRSSISNMTVFNVRLPPNAGALDLPAMIPWEWTSLKKVVITINDPMKQGTQTLVPVQLHLVKAKVEDQIVADAISRKNKESGGVDYHSGCYFAWIGRNTVYLRTPKRSAFGPSMFCSERALGIGKSYLATSEIGSYRWSGADQCGSSS</sequence>
<protein>
    <submittedName>
        <fullName evidence="1">Uncharacterized protein</fullName>
    </submittedName>
</protein>
<accession>A0A9P4H1F3</accession>
<proteinExistence type="predicted"/>
<gene>
    <name evidence="1" type="ORF">EK21DRAFT_116102</name>
</gene>
<dbReference type="EMBL" id="ML978249">
    <property type="protein sequence ID" value="KAF2026096.1"/>
    <property type="molecule type" value="Genomic_DNA"/>
</dbReference>
<reference evidence="1" key="1">
    <citation type="journal article" date="2020" name="Stud. Mycol.">
        <title>101 Dothideomycetes genomes: a test case for predicting lifestyles and emergence of pathogens.</title>
        <authorList>
            <person name="Haridas S."/>
            <person name="Albert R."/>
            <person name="Binder M."/>
            <person name="Bloem J."/>
            <person name="Labutti K."/>
            <person name="Salamov A."/>
            <person name="Andreopoulos B."/>
            <person name="Baker S."/>
            <person name="Barry K."/>
            <person name="Bills G."/>
            <person name="Bluhm B."/>
            <person name="Cannon C."/>
            <person name="Castanera R."/>
            <person name="Culley D."/>
            <person name="Daum C."/>
            <person name="Ezra D."/>
            <person name="Gonzalez J."/>
            <person name="Henrissat B."/>
            <person name="Kuo A."/>
            <person name="Liang C."/>
            <person name="Lipzen A."/>
            <person name="Lutzoni F."/>
            <person name="Magnuson J."/>
            <person name="Mondo S."/>
            <person name="Nolan M."/>
            <person name="Ohm R."/>
            <person name="Pangilinan J."/>
            <person name="Park H.-J."/>
            <person name="Ramirez L."/>
            <person name="Alfaro M."/>
            <person name="Sun H."/>
            <person name="Tritt A."/>
            <person name="Yoshinaga Y."/>
            <person name="Zwiers L.-H."/>
            <person name="Turgeon B."/>
            <person name="Goodwin S."/>
            <person name="Spatafora J."/>
            <person name="Crous P."/>
            <person name="Grigoriev I."/>
        </authorList>
    </citation>
    <scope>NUCLEOTIDE SEQUENCE</scope>
    <source>
        <strain evidence="1">CBS 110217</strain>
    </source>
</reference>
<dbReference type="Proteomes" id="UP000799777">
    <property type="component" value="Unassembled WGS sequence"/>
</dbReference>